<dbReference type="EMBL" id="JAIVGD010000026">
    <property type="protein sequence ID" value="KAH0741243.1"/>
    <property type="molecule type" value="Genomic_DNA"/>
</dbReference>
<protein>
    <submittedName>
        <fullName evidence="1">Uncharacterized protein</fullName>
    </submittedName>
</protein>
<proteinExistence type="predicted"/>
<gene>
    <name evidence="1" type="ORF">KY290_034286</name>
</gene>
<accession>A0ABQ7U4L2</accession>
<sequence>MARGRMRKASIKKPLMYFKQQEKNVNQKKQQFGITTISEAQLITPEDERNCLQSLQFGSFDPAQICPIAEGEEMDLGVKSLVKLKPNEGEENGIEMAVRRLQFSDADLWGDLY</sequence>
<reference evidence="1 2" key="1">
    <citation type="journal article" date="2021" name="bioRxiv">
        <title>Chromosome-scale and haplotype-resolved genome assembly of a tetraploid potato cultivar.</title>
        <authorList>
            <person name="Sun H."/>
            <person name="Jiao W.-B."/>
            <person name="Krause K."/>
            <person name="Campoy J.A."/>
            <person name="Goel M."/>
            <person name="Folz-Donahue K."/>
            <person name="Kukat C."/>
            <person name="Huettel B."/>
            <person name="Schneeberger K."/>
        </authorList>
    </citation>
    <scope>NUCLEOTIDE SEQUENCE [LARGE SCALE GENOMIC DNA]</scope>
    <source>
        <strain evidence="1">SolTubOtavaFocal</strain>
        <tissue evidence="1">Leaves</tissue>
    </source>
</reference>
<keyword evidence="2" id="KW-1185">Reference proteome</keyword>
<comment type="caution">
    <text evidence="1">The sequence shown here is derived from an EMBL/GenBank/DDBJ whole genome shotgun (WGS) entry which is preliminary data.</text>
</comment>
<organism evidence="1 2">
    <name type="scientific">Solanum tuberosum</name>
    <name type="common">Potato</name>
    <dbReference type="NCBI Taxonomy" id="4113"/>
    <lineage>
        <taxon>Eukaryota</taxon>
        <taxon>Viridiplantae</taxon>
        <taxon>Streptophyta</taxon>
        <taxon>Embryophyta</taxon>
        <taxon>Tracheophyta</taxon>
        <taxon>Spermatophyta</taxon>
        <taxon>Magnoliopsida</taxon>
        <taxon>eudicotyledons</taxon>
        <taxon>Gunneridae</taxon>
        <taxon>Pentapetalae</taxon>
        <taxon>asterids</taxon>
        <taxon>lamiids</taxon>
        <taxon>Solanales</taxon>
        <taxon>Solanaceae</taxon>
        <taxon>Solanoideae</taxon>
        <taxon>Solaneae</taxon>
        <taxon>Solanum</taxon>
    </lineage>
</organism>
<evidence type="ECO:0000313" key="1">
    <source>
        <dbReference type="EMBL" id="KAH0741243.1"/>
    </source>
</evidence>
<evidence type="ECO:0000313" key="2">
    <source>
        <dbReference type="Proteomes" id="UP000826656"/>
    </source>
</evidence>
<dbReference type="Proteomes" id="UP000826656">
    <property type="component" value="Unassembled WGS sequence"/>
</dbReference>
<name>A0ABQ7U4L2_SOLTU</name>